<dbReference type="PANTHER" id="PTHR13149">
    <property type="entry name" value="VACUOLAR PROTEIN SORTING-ASSOCIATED PROTEIN VPS25"/>
    <property type="match status" value="1"/>
</dbReference>
<keyword evidence="5" id="KW-0238">DNA-binding</keyword>
<evidence type="ECO:0000256" key="3">
    <source>
        <dbReference type="ARBA" id="ARBA00022490"/>
    </source>
</evidence>
<accession>A0A9P4N3I4</accession>
<reference evidence="6" key="1">
    <citation type="journal article" date="2020" name="Stud. Mycol.">
        <title>101 Dothideomycetes genomes: A test case for predicting lifestyles and emergence of pathogens.</title>
        <authorList>
            <person name="Haridas S."/>
            <person name="Albert R."/>
            <person name="Binder M."/>
            <person name="Bloem J."/>
            <person name="LaButti K."/>
            <person name="Salamov A."/>
            <person name="Andreopoulos B."/>
            <person name="Baker S."/>
            <person name="Barry K."/>
            <person name="Bills G."/>
            <person name="Bluhm B."/>
            <person name="Cannon C."/>
            <person name="Castanera R."/>
            <person name="Culley D."/>
            <person name="Daum C."/>
            <person name="Ezra D."/>
            <person name="Gonzalez J."/>
            <person name="Henrissat B."/>
            <person name="Kuo A."/>
            <person name="Liang C."/>
            <person name="Lipzen A."/>
            <person name="Lutzoni F."/>
            <person name="Magnuson J."/>
            <person name="Mondo S."/>
            <person name="Nolan M."/>
            <person name="Ohm R."/>
            <person name="Pangilinan J."/>
            <person name="Park H.-J."/>
            <person name="Ramirez L."/>
            <person name="Alfaro M."/>
            <person name="Sun H."/>
            <person name="Tritt A."/>
            <person name="Yoshinaga Y."/>
            <person name="Zwiers L.-H."/>
            <person name="Turgeon B."/>
            <person name="Goodwin S."/>
            <person name="Spatafora J."/>
            <person name="Crous P."/>
            <person name="Grigoriev I."/>
        </authorList>
    </citation>
    <scope>NUCLEOTIDE SEQUENCE [LARGE SCALE GENOMIC DNA]</scope>
    <source>
        <strain evidence="6">CBS 304.66</strain>
    </source>
</reference>
<comment type="caution">
    <text evidence="5">The sequence shown here is derived from an EMBL/GenBank/DDBJ whole genome shotgun (WGS) entry which is preliminary data.</text>
</comment>
<dbReference type="Gene3D" id="1.10.10.570">
    <property type="entry name" value="Winged helix' DNA-binding domain. Chain C. Domain 1"/>
    <property type="match status" value="1"/>
</dbReference>
<proteinExistence type="predicted"/>
<dbReference type="Proteomes" id="UP000800093">
    <property type="component" value="Unassembled WGS sequence"/>
</dbReference>
<dbReference type="InterPro" id="IPR014041">
    <property type="entry name" value="ESCRT-II_cplx_Vps25-sub_N"/>
</dbReference>
<dbReference type="GO" id="GO:0000814">
    <property type="term" value="C:ESCRT II complex"/>
    <property type="evidence" value="ECO:0007669"/>
    <property type="project" value="InterPro"/>
</dbReference>
<feature type="region of interest" description="Disordered" evidence="4">
    <location>
        <begin position="1"/>
        <end position="40"/>
    </location>
</feature>
<dbReference type="Pfam" id="PF05871">
    <property type="entry name" value="ESCRT-II"/>
    <property type="match status" value="1"/>
</dbReference>
<dbReference type="GO" id="GO:0005198">
    <property type="term" value="F:structural molecule activity"/>
    <property type="evidence" value="ECO:0007669"/>
    <property type="project" value="TreeGrafter"/>
</dbReference>
<sequence length="191" mass="21793">MTTSPSLTNLSGTTTAVPPSTTDNPHIISKATQPIPASTDPTAFQFPPHYSFPPFFTLQPVLATRTSQLHSWSQLIQSYCHHHRIFTLTLIDALQTPLFSNARLSRRLSLRDARSIIQWMTTLEGQNRAEWISASKNNKKSSPADEEGMGKCWIYWRRPEEWAVALEESRRAMLRGGRSFMAWMVSFWLRA</sequence>
<dbReference type="AlphaFoldDB" id="A0A9P4N3I4"/>
<dbReference type="PANTHER" id="PTHR13149:SF0">
    <property type="entry name" value="VACUOLAR PROTEIN-SORTING-ASSOCIATED PROTEIN 25"/>
    <property type="match status" value="1"/>
</dbReference>
<dbReference type="GO" id="GO:0003677">
    <property type="term" value="F:DNA binding"/>
    <property type="evidence" value="ECO:0007669"/>
    <property type="project" value="UniProtKB-KW"/>
</dbReference>
<dbReference type="InterPro" id="IPR036390">
    <property type="entry name" value="WH_DNA-bd_sf"/>
</dbReference>
<evidence type="ECO:0000256" key="1">
    <source>
        <dbReference type="ARBA" id="ARBA00004496"/>
    </source>
</evidence>
<keyword evidence="3" id="KW-0963">Cytoplasm</keyword>
<evidence type="ECO:0000256" key="2">
    <source>
        <dbReference type="ARBA" id="ARBA00017934"/>
    </source>
</evidence>
<keyword evidence="6" id="KW-1185">Reference proteome</keyword>
<dbReference type="FunFam" id="1.10.10.570:FF:000003">
    <property type="entry name" value="Vacuolar protein-sorting-associated protein 25"/>
    <property type="match status" value="1"/>
</dbReference>
<dbReference type="OrthoDB" id="245150at2759"/>
<gene>
    <name evidence="5" type="ORF">CC78DRAFT_228560</name>
</gene>
<dbReference type="InterPro" id="IPR008570">
    <property type="entry name" value="ESCRT-II_cplx_Vps25-sub"/>
</dbReference>
<dbReference type="SUPFAM" id="SSF46785">
    <property type="entry name" value="Winged helix' DNA-binding domain"/>
    <property type="match status" value="1"/>
</dbReference>
<evidence type="ECO:0000256" key="4">
    <source>
        <dbReference type="SAM" id="MobiDB-lite"/>
    </source>
</evidence>
<dbReference type="GO" id="GO:0042803">
    <property type="term" value="F:protein homodimerization activity"/>
    <property type="evidence" value="ECO:0007669"/>
    <property type="project" value="TreeGrafter"/>
</dbReference>
<evidence type="ECO:0000313" key="6">
    <source>
        <dbReference type="Proteomes" id="UP000800093"/>
    </source>
</evidence>
<organism evidence="5 6">
    <name type="scientific">Lojkania enalia</name>
    <dbReference type="NCBI Taxonomy" id="147567"/>
    <lineage>
        <taxon>Eukaryota</taxon>
        <taxon>Fungi</taxon>
        <taxon>Dikarya</taxon>
        <taxon>Ascomycota</taxon>
        <taxon>Pezizomycotina</taxon>
        <taxon>Dothideomycetes</taxon>
        <taxon>Pleosporomycetidae</taxon>
        <taxon>Pleosporales</taxon>
        <taxon>Pleosporales incertae sedis</taxon>
        <taxon>Lojkania</taxon>
    </lineage>
</organism>
<evidence type="ECO:0000313" key="5">
    <source>
        <dbReference type="EMBL" id="KAF2264507.1"/>
    </source>
</evidence>
<dbReference type="EMBL" id="ML986615">
    <property type="protein sequence ID" value="KAF2264507.1"/>
    <property type="molecule type" value="Genomic_DNA"/>
</dbReference>
<comment type="subcellular location">
    <subcellularLocation>
        <location evidence="1">Cytoplasm</location>
    </subcellularLocation>
</comment>
<name>A0A9P4N3I4_9PLEO</name>
<protein>
    <recommendedName>
        <fullName evidence="2">Vacuolar protein-sorting-associated protein 25</fullName>
    </recommendedName>
</protein>
<dbReference type="GO" id="GO:0043328">
    <property type="term" value="P:protein transport to vacuole involved in ubiquitin-dependent protein catabolic process via the multivesicular body sorting pathway"/>
    <property type="evidence" value="ECO:0007669"/>
    <property type="project" value="TreeGrafter"/>
</dbReference>